<keyword evidence="7 12" id="KW-0653">Protein transport</keyword>
<dbReference type="GO" id="GO:0005886">
    <property type="term" value="C:plasma membrane"/>
    <property type="evidence" value="ECO:0007669"/>
    <property type="project" value="UniProtKB-SubCell"/>
</dbReference>
<dbReference type="PRINTS" id="PR01651">
    <property type="entry name" value="SECGEXPORT"/>
</dbReference>
<evidence type="ECO:0000256" key="12">
    <source>
        <dbReference type="RuleBase" id="RU365087"/>
    </source>
</evidence>
<accession>A0A940IC22</accession>
<keyword evidence="5 12" id="KW-1003">Cell membrane</keyword>
<comment type="subcellular location">
    <subcellularLocation>
        <location evidence="1 12">Cell membrane</location>
        <topology evidence="1 12">Multi-pass membrane protein</topology>
    </subcellularLocation>
</comment>
<dbReference type="EMBL" id="JADINE010000028">
    <property type="protein sequence ID" value="MBO8407221.1"/>
    <property type="molecule type" value="Genomic_DNA"/>
</dbReference>
<feature type="region of interest" description="Disordered" evidence="13">
    <location>
        <begin position="96"/>
        <end position="119"/>
    </location>
</feature>
<evidence type="ECO:0000256" key="7">
    <source>
        <dbReference type="ARBA" id="ARBA00022927"/>
    </source>
</evidence>
<reference evidence="14" key="1">
    <citation type="submission" date="2020-10" db="EMBL/GenBank/DDBJ databases">
        <authorList>
            <person name="Gilroy R."/>
        </authorList>
    </citation>
    <scope>NUCLEOTIDE SEQUENCE</scope>
    <source>
        <strain evidence="14">B1-16210</strain>
    </source>
</reference>
<evidence type="ECO:0000256" key="11">
    <source>
        <dbReference type="ARBA" id="ARBA00025182"/>
    </source>
</evidence>
<sequence>MFTILLVLLIIVAILMTGIILLQKSEGSGMSGSSAASMFGGALTGAAAGNFLTRATAWLATIFFVLCALLAFISAKTDIARPENSLRDEIIQQENAAAAMPAAETTTDTVPAPSVPENQ</sequence>
<gene>
    <name evidence="14" type="primary">secG</name>
    <name evidence="14" type="ORF">IAC77_02030</name>
</gene>
<name>A0A940IC22_9PROT</name>
<dbReference type="PANTHER" id="PTHR34182:SF1">
    <property type="entry name" value="PROTEIN-EXPORT MEMBRANE PROTEIN SECG"/>
    <property type="match status" value="1"/>
</dbReference>
<evidence type="ECO:0000256" key="3">
    <source>
        <dbReference type="ARBA" id="ARBA00017876"/>
    </source>
</evidence>
<keyword evidence="6 12" id="KW-0812">Transmembrane</keyword>
<comment type="caution">
    <text evidence="14">The sequence shown here is derived from an EMBL/GenBank/DDBJ whole genome shotgun (WGS) entry which is preliminary data.</text>
</comment>
<protein>
    <recommendedName>
        <fullName evidence="3 12">Protein-export membrane protein SecG</fullName>
    </recommendedName>
</protein>
<dbReference type="GO" id="GO:0065002">
    <property type="term" value="P:intracellular protein transmembrane transport"/>
    <property type="evidence" value="ECO:0007669"/>
    <property type="project" value="TreeGrafter"/>
</dbReference>
<keyword evidence="4 12" id="KW-0813">Transport</keyword>
<proteinExistence type="inferred from homology"/>
<feature type="transmembrane region" description="Helical" evidence="12">
    <location>
        <begin position="51"/>
        <end position="73"/>
    </location>
</feature>
<evidence type="ECO:0000256" key="13">
    <source>
        <dbReference type="SAM" id="MobiDB-lite"/>
    </source>
</evidence>
<evidence type="ECO:0000256" key="5">
    <source>
        <dbReference type="ARBA" id="ARBA00022475"/>
    </source>
</evidence>
<evidence type="ECO:0000256" key="6">
    <source>
        <dbReference type="ARBA" id="ARBA00022692"/>
    </source>
</evidence>
<evidence type="ECO:0000256" key="4">
    <source>
        <dbReference type="ARBA" id="ARBA00022448"/>
    </source>
</evidence>
<dbReference type="GO" id="GO:0043952">
    <property type="term" value="P:protein transport by the Sec complex"/>
    <property type="evidence" value="ECO:0007669"/>
    <property type="project" value="TreeGrafter"/>
</dbReference>
<keyword evidence="10 12" id="KW-0472">Membrane</keyword>
<keyword evidence="9 12" id="KW-0811">Translocation</keyword>
<dbReference type="InterPro" id="IPR004692">
    <property type="entry name" value="SecG"/>
</dbReference>
<evidence type="ECO:0000256" key="9">
    <source>
        <dbReference type="ARBA" id="ARBA00023010"/>
    </source>
</evidence>
<keyword evidence="8 12" id="KW-1133">Transmembrane helix</keyword>
<comment type="function">
    <text evidence="11 12">Involved in protein export. Participates in an early event of protein translocation.</text>
</comment>
<dbReference type="Pfam" id="PF03840">
    <property type="entry name" value="SecG"/>
    <property type="match status" value="1"/>
</dbReference>
<evidence type="ECO:0000256" key="2">
    <source>
        <dbReference type="ARBA" id="ARBA00008445"/>
    </source>
</evidence>
<organism evidence="14 15">
    <name type="scientific">Candidatus Enterousia excrementavium</name>
    <dbReference type="NCBI Taxonomy" id="2840789"/>
    <lineage>
        <taxon>Bacteria</taxon>
        <taxon>Pseudomonadati</taxon>
        <taxon>Pseudomonadota</taxon>
        <taxon>Alphaproteobacteria</taxon>
        <taxon>Candidatus Enterousia</taxon>
    </lineage>
</organism>
<feature type="compositionally biased region" description="Low complexity" evidence="13">
    <location>
        <begin position="96"/>
        <end position="109"/>
    </location>
</feature>
<comment type="caution">
    <text evidence="12">Lacks conserved residue(s) required for the propagation of feature annotation.</text>
</comment>
<evidence type="ECO:0000256" key="8">
    <source>
        <dbReference type="ARBA" id="ARBA00022989"/>
    </source>
</evidence>
<evidence type="ECO:0000313" key="14">
    <source>
        <dbReference type="EMBL" id="MBO8407221.1"/>
    </source>
</evidence>
<evidence type="ECO:0000256" key="10">
    <source>
        <dbReference type="ARBA" id="ARBA00023136"/>
    </source>
</evidence>
<reference evidence="14" key="2">
    <citation type="journal article" date="2021" name="PeerJ">
        <title>Extensive microbial diversity within the chicken gut microbiome revealed by metagenomics and culture.</title>
        <authorList>
            <person name="Gilroy R."/>
            <person name="Ravi A."/>
            <person name="Getino M."/>
            <person name="Pursley I."/>
            <person name="Horton D.L."/>
            <person name="Alikhan N.F."/>
            <person name="Baker D."/>
            <person name="Gharbi K."/>
            <person name="Hall N."/>
            <person name="Watson M."/>
            <person name="Adriaenssens E.M."/>
            <person name="Foster-Nyarko E."/>
            <person name="Jarju S."/>
            <person name="Secka A."/>
            <person name="Antonio M."/>
            <person name="Oren A."/>
            <person name="Chaudhuri R.R."/>
            <person name="La Ragione R."/>
            <person name="Hildebrand F."/>
            <person name="Pallen M.J."/>
        </authorList>
    </citation>
    <scope>NUCLEOTIDE SEQUENCE</scope>
    <source>
        <strain evidence="14">B1-16210</strain>
    </source>
</reference>
<dbReference type="Proteomes" id="UP000721442">
    <property type="component" value="Unassembled WGS sequence"/>
</dbReference>
<evidence type="ECO:0000313" key="15">
    <source>
        <dbReference type="Proteomes" id="UP000721442"/>
    </source>
</evidence>
<comment type="similarity">
    <text evidence="2 12">Belongs to the SecG family.</text>
</comment>
<dbReference type="NCBIfam" id="TIGR00810">
    <property type="entry name" value="secG"/>
    <property type="match status" value="1"/>
</dbReference>
<dbReference type="GO" id="GO:0009306">
    <property type="term" value="P:protein secretion"/>
    <property type="evidence" value="ECO:0007669"/>
    <property type="project" value="UniProtKB-UniRule"/>
</dbReference>
<dbReference type="AlphaFoldDB" id="A0A940IC22"/>
<evidence type="ECO:0000256" key="1">
    <source>
        <dbReference type="ARBA" id="ARBA00004651"/>
    </source>
</evidence>
<dbReference type="PANTHER" id="PTHR34182">
    <property type="entry name" value="PROTEIN-EXPORT MEMBRANE PROTEIN SECG"/>
    <property type="match status" value="1"/>
</dbReference>
<dbReference type="GO" id="GO:0015450">
    <property type="term" value="F:protein-transporting ATPase activity"/>
    <property type="evidence" value="ECO:0007669"/>
    <property type="project" value="UniProtKB-UniRule"/>
</dbReference>